<name>A0A1V6NIW3_PENPO</name>
<dbReference type="Gene3D" id="3.40.50.1820">
    <property type="entry name" value="alpha/beta hydrolase"/>
    <property type="match status" value="1"/>
</dbReference>
<protein>
    <recommendedName>
        <fullName evidence="1">Dienelactone hydrolase domain-containing protein</fullName>
    </recommendedName>
</protein>
<dbReference type="Pfam" id="PF01738">
    <property type="entry name" value="DLH"/>
    <property type="match status" value="1"/>
</dbReference>
<dbReference type="GO" id="GO:0017000">
    <property type="term" value="P:antibiotic biosynthetic process"/>
    <property type="evidence" value="ECO:0007669"/>
    <property type="project" value="UniProtKB-ARBA"/>
</dbReference>
<dbReference type="InterPro" id="IPR002925">
    <property type="entry name" value="Dienelactn_hydro"/>
</dbReference>
<dbReference type="GO" id="GO:0016787">
    <property type="term" value="F:hydrolase activity"/>
    <property type="evidence" value="ECO:0007669"/>
    <property type="project" value="InterPro"/>
</dbReference>
<sequence length="244" mass="26747">MASQACCNNPPKGEPAVVSEDQIDQAAGINLYVFGDRSAKRGVVLVYDIFGLYQQTKQGAAILAKELDCLVIIPDFFNGEGANIEWVGMDTAEKRDSMMGFFAKKANPEKNLATLYSVANEAKSLYAAVEKWAVLGLCWGGKLAALASADQTPFVASGQTHPAFMDVADAKRMAIPHICLVSPDEPADILEPYKEALPDHSELELYGAMFHGWMGARANLEDEKNLLEFTRGYKQVAAFFDRWL</sequence>
<comment type="caution">
    <text evidence="2">The sequence shown here is derived from an EMBL/GenBank/DDBJ whole genome shotgun (WGS) entry which is preliminary data.</text>
</comment>
<accession>A0A1V6NIW3</accession>
<evidence type="ECO:0000313" key="3">
    <source>
        <dbReference type="Proteomes" id="UP000191408"/>
    </source>
</evidence>
<dbReference type="Proteomes" id="UP000191408">
    <property type="component" value="Unassembled WGS sequence"/>
</dbReference>
<proteinExistence type="predicted"/>
<dbReference type="SUPFAM" id="SSF53474">
    <property type="entry name" value="alpha/beta-Hydrolases"/>
    <property type="match status" value="1"/>
</dbReference>
<dbReference type="STRING" id="60169.A0A1V6NIW3"/>
<dbReference type="PANTHER" id="PTHR47668:SF1">
    <property type="entry name" value="DIENELACTONE HYDROLASE DOMAIN-CONTAINING PROTEIN-RELATED"/>
    <property type="match status" value="1"/>
</dbReference>
<dbReference type="PANTHER" id="PTHR47668">
    <property type="entry name" value="DIENELACTONE HYDROLASE FAMILY PROTEIN (AFU_ORTHOLOGUE AFUA_6G01940)"/>
    <property type="match status" value="1"/>
</dbReference>
<feature type="domain" description="Dienelactone hydrolase" evidence="1">
    <location>
        <begin position="32"/>
        <end position="162"/>
    </location>
</feature>
<keyword evidence="3" id="KW-1185">Reference proteome</keyword>
<evidence type="ECO:0000313" key="2">
    <source>
        <dbReference type="EMBL" id="OQD64539.1"/>
    </source>
</evidence>
<dbReference type="GO" id="GO:0072330">
    <property type="term" value="P:monocarboxylic acid biosynthetic process"/>
    <property type="evidence" value="ECO:0007669"/>
    <property type="project" value="UniProtKB-ARBA"/>
</dbReference>
<gene>
    <name evidence="2" type="ORF">PENPOL_c007G03016</name>
</gene>
<dbReference type="AlphaFoldDB" id="A0A1V6NIW3"/>
<dbReference type="OrthoDB" id="2147163at2759"/>
<dbReference type="InterPro" id="IPR029058">
    <property type="entry name" value="AB_hydrolase_fold"/>
</dbReference>
<dbReference type="EMBL" id="MDYM01000007">
    <property type="protein sequence ID" value="OQD64539.1"/>
    <property type="molecule type" value="Genomic_DNA"/>
</dbReference>
<organism evidence="2 3">
    <name type="scientific">Penicillium polonicum</name>
    <dbReference type="NCBI Taxonomy" id="60169"/>
    <lineage>
        <taxon>Eukaryota</taxon>
        <taxon>Fungi</taxon>
        <taxon>Dikarya</taxon>
        <taxon>Ascomycota</taxon>
        <taxon>Pezizomycotina</taxon>
        <taxon>Eurotiomycetes</taxon>
        <taxon>Eurotiomycetidae</taxon>
        <taxon>Eurotiales</taxon>
        <taxon>Aspergillaceae</taxon>
        <taxon>Penicillium</taxon>
    </lineage>
</organism>
<evidence type="ECO:0000259" key="1">
    <source>
        <dbReference type="Pfam" id="PF01738"/>
    </source>
</evidence>
<reference evidence="3" key="1">
    <citation type="journal article" date="2017" name="Nat. Microbiol.">
        <title>Global analysis of biosynthetic gene clusters reveals vast potential of secondary metabolite production in Penicillium species.</title>
        <authorList>
            <person name="Nielsen J.C."/>
            <person name="Grijseels S."/>
            <person name="Prigent S."/>
            <person name="Ji B."/>
            <person name="Dainat J."/>
            <person name="Nielsen K.F."/>
            <person name="Frisvad J.C."/>
            <person name="Workman M."/>
            <person name="Nielsen J."/>
        </authorList>
    </citation>
    <scope>NUCLEOTIDE SEQUENCE [LARGE SCALE GENOMIC DNA]</scope>
    <source>
        <strain evidence="3">IBT 4502</strain>
    </source>
</reference>